<accession>A0A941IZR3</accession>
<dbReference type="Proteomes" id="UP000679220">
    <property type="component" value="Unassembled WGS sequence"/>
</dbReference>
<protein>
    <recommendedName>
        <fullName evidence="3">Glycosyltransferase subfamily 4-like N-terminal domain-containing protein</fullName>
    </recommendedName>
</protein>
<dbReference type="AlphaFoldDB" id="A0A941IZR3"/>
<organism evidence="1 2">
    <name type="scientific">Carboxylicivirga sediminis</name>
    <dbReference type="NCBI Taxonomy" id="2006564"/>
    <lineage>
        <taxon>Bacteria</taxon>
        <taxon>Pseudomonadati</taxon>
        <taxon>Bacteroidota</taxon>
        <taxon>Bacteroidia</taxon>
        <taxon>Marinilabiliales</taxon>
        <taxon>Marinilabiliaceae</taxon>
        <taxon>Carboxylicivirga</taxon>
    </lineage>
</organism>
<evidence type="ECO:0008006" key="3">
    <source>
        <dbReference type="Google" id="ProtNLM"/>
    </source>
</evidence>
<gene>
    <name evidence="1" type="ORF">KDU71_14830</name>
</gene>
<reference evidence="1" key="1">
    <citation type="journal article" date="2018" name="Int. J. Syst. Evol. Microbiol.">
        <title>Carboxylicivirga sediminis sp. nov., isolated from coastal sediment.</title>
        <authorList>
            <person name="Wang F.Q."/>
            <person name="Ren L.H."/>
            <person name="Zou R.J."/>
            <person name="Sun Y.Z."/>
            <person name="Liu X.J."/>
            <person name="Jiang F."/>
            <person name="Liu L.J."/>
        </authorList>
    </citation>
    <scope>NUCLEOTIDE SEQUENCE</scope>
    <source>
        <strain evidence="1">JR1</strain>
    </source>
</reference>
<dbReference type="Gene3D" id="3.40.50.2000">
    <property type="entry name" value="Glycogen Phosphorylase B"/>
    <property type="match status" value="2"/>
</dbReference>
<dbReference type="EMBL" id="JAGTAR010000023">
    <property type="protein sequence ID" value="MBR8536847.1"/>
    <property type="molecule type" value="Genomic_DNA"/>
</dbReference>
<sequence>MTNQQKEIIVISRNFPPLGGVGTRRWSKFAKYLANKGYLVHVITIDYKYKDTVNWSHDVDHPNIVVHRLKSAYPNWLLRHRKRGFIAKKWFELVNLYYRSTSNWMDNAQGWEKELIPYVRNLIRKNGIRNVVVTAAPCSVAYMTSIIKVENPEINFIVDFRDKWNDEPQYAYGTAIKSFKRKEKSVKMELQTMLMADKIIVTTNTIRHNFSSIYKTCASKYITIHNGYDADDYKVDWQQSARNDMQLKLVYFGSLLGGQPEGLDLIYKAIRELNDPFFRESFRIDIYGVASAGYRNPDPSTCFFKPLIKSSEVATVLSQYDGGLSILEMKRSNVFATKVFDYMAMKMPILHVSNNGELYQLLEEKGQYVSNYNVENMKHTLLRLKQDFLDKKTPESDFEAFNIASHTQKLEKLFV</sequence>
<dbReference type="RefSeq" id="WP_212191875.1">
    <property type="nucleotide sequence ID" value="NZ_JAGTAR010000023.1"/>
</dbReference>
<proteinExistence type="predicted"/>
<dbReference type="SUPFAM" id="SSF53756">
    <property type="entry name" value="UDP-Glycosyltransferase/glycogen phosphorylase"/>
    <property type="match status" value="1"/>
</dbReference>
<evidence type="ECO:0000313" key="2">
    <source>
        <dbReference type="Proteomes" id="UP000679220"/>
    </source>
</evidence>
<evidence type="ECO:0000313" key="1">
    <source>
        <dbReference type="EMBL" id="MBR8536847.1"/>
    </source>
</evidence>
<reference evidence="1" key="2">
    <citation type="submission" date="2021-04" db="EMBL/GenBank/DDBJ databases">
        <authorList>
            <person name="Zhang T."/>
            <person name="Zhang Y."/>
            <person name="Lu D."/>
            <person name="Zuo D."/>
            <person name="Du Z."/>
        </authorList>
    </citation>
    <scope>NUCLEOTIDE SEQUENCE</scope>
    <source>
        <strain evidence="1">JR1</strain>
    </source>
</reference>
<comment type="caution">
    <text evidence="1">The sequence shown here is derived from an EMBL/GenBank/DDBJ whole genome shotgun (WGS) entry which is preliminary data.</text>
</comment>
<name>A0A941IZR3_9BACT</name>
<keyword evidence="2" id="KW-1185">Reference proteome</keyword>